<evidence type="ECO:0000256" key="8">
    <source>
        <dbReference type="RuleBase" id="RU000461"/>
    </source>
</evidence>
<dbReference type="PROSITE" id="PS00086">
    <property type="entry name" value="CYTOCHROME_P450"/>
    <property type="match status" value="1"/>
</dbReference>
<dbReference type="GO" id="GO:0004497">
    <property type="term" value="F:monooxygenase activity"/>
    <property type="evidence" value="ECO:0007669"/>
    <property type="project" value="UniProtKB-KW"/>
</dbReference>
<keyword evidence="3 7" id="KW-0479">Metal-binding</keyword>
<dbReference type="AlphaFoldDB" id="A0AAN6SN86"/>
<keyword evidence="9" id="KW-0812">Transmembrane</keyword>
<dbReference type="CDD" id="cd11063">
    <property type="entry name" value="CYP52"/>
    <property type="match status" value="1"/>
</dbReference>
<dbReference type="Pfam" id="PF00067">
    <property type="entry name" value="p450"/>
    <property type="match status" value="2"/>
</dbReference>
<evidence type="ECO:0000256" key="6">
    <source>
        <dbReference type="ARBA" id="ARBA00023033"/>
    </source>
</evidence>
<dbReference type="InterPro" id="IPR001128">
    <property type="entry name" value="Cyt_P450"/>
</dbReference>
<organism evidence="10 11">
    <name type="scientific">Parachaetomium inaequale</name>
    <dbReference type="NCBI Taxonomy" id="2588326"/>
    <lineage>
        <taxon>Eukaryota</taxon>
        <taxon>Fungi</taxon>
        <taxon>Dikarya</taxon>
        <taxon>Ascomycota</taxon>
        <taxon>Pezizomycotina</taxon>
        <taxon>Sordariomycetes</taxon>
        <taxon>Sordariomycetidae</taxon>
        <taxon>Sordariales</taxon>
        <taxon>Chaetomiaceae</taxon>
        <taxon>Parachaetomium</taxon>
    </lineage>
</organism>
<evidence type="ECO:0000256" key="4">
    <source>
        <dbReference type="ARBA" id="ARBA00023002"/>
    </source>
</evidence>
<keyword evidence="6 8" id="KW-0503">Monooxygenase</keyword>
<dbReference type="InterPro" id="IPR036396">
    <property type="entry name" value="Cyt_P450_sf"/>
</dbReference>
<dbReference type="InterPro" id="IPR017972">
    <property type="entry name" value="Cyt_P450_CS"/>
</dbReference>
<keyword evidence="9" id="KW-0472">Membrane</keyword>
<dbReference type="GO" id="GO:0016705">
    <property type="term" value="F:oxidoreductase activity, acting on paired donors, with incorporation or reduction of molecular oxygen"/>
    <property type="evidence" value="ECO:0007669"/>
    <property type="project" value="InterPro"/>
</dbReference>
<dbReference type="GO" id="GO:0005506">
    <property type="term" value="F:iron ion binding"/>
    <property type="evidence" value="ECO:0007669"/>
    <property type="project" value="InterPro"/>
</dbReference>
<gene>
    <name evidence="10" type="ORF">C8A01DRAFT_39653</name>
</gene>
<dbReference type="InterPro" id="IPR047146">
    <property type="entry name" value="Cyt_P450_E_CYP52_fungi"/>
</dbReference>
<reference evidence="11" key="1">
    <citation type="journal article" date="2023" name="Mol. Phylogenet. Evol.">
        <title>Genome-scale phylogeny and comparative genomics of the fungal order Sordariales.</title>
        <authorList>
            <person name="Hensen N."/>
            <person name="Bonometti L."/>
            <person name="Westerberg I."/>
            <person name="Brannstrom I.O."/>
            <person name="Guillou S."/>
            <person name="Cros-Aarteil S."/>
            <person name="Calhoun S."/>
            <person name="Haridas S."/>
            <person name="Kuo A."/>
            <person name="Mondo S."/>
            <person name="Pangilinan J."/>
            <person name="Riley R."/>
            <person name="LaButti K."/>
            <person name="Andreopoulos B."/>
            <person name="Lipzen A."/>
            <person name="Chen C."/>
            <person name="Yan M."/>
            <person name="Daum C."/>
            <person name="Ng V."/>
            <person name="Clum A."/>
            <person name="Steindorff A."/>
            <person name="Ohm R.A."/>
            <person name="Martin F."/>
            <person name="Silar P."/>
            <person name="Natvig D.O."/>
            <person name="Lalanne C."/>
            <person name="Gautier V."/>
            <person name="Ament-Velasquez S.L."/>
            <person name="Kruys A."/>
            <person name="Hutchinson M.I."/>
            <person name="Powell A.J."/>
            <person name="Barry K."/>
            <person name="Miller A.N."/>
            <person name="Grigoriev I.V."/>
            <person name="Debuchy R."/>
            <person name="Gladieux P."/>
            <person name="Hiltunen Thoren M."/>
            <person name="Johannesson H."/>
        </authorList>
    </citation>
    <scope>NUCLEOTIDE SEQUENCE [LARGE SCALE GENOMIC DNA]</scope>
    <source>
        <strain evidence="11">CBS 284.82</strain>
    </source>
</reference>
<dbReference type="InterPro" id="IPR002401">
    <property type="entry name" value="Cyt_P450_E_grp-I"/>
</dbReference>
<comment type="caution">
    <text evidence="10">The sequence shown here is derived from an EMBL/GenBank/DDBJ whole genome shotgun (WGS) entry which is preliminary data.</text>
</comment>
<evidence type="ECO:0000256" key="2">
    <source>
        <dbReference type="ARBA" id="ARBA00010617"/>
    </source>
</evidence>
<evidence type="ECO:0000313" key="10">
    <source>
        <dbReference type="EMBL" id="KAK4033884.1"/>
    </source>
</evidence>
<dbReference type="SUPFAM" id="SSF48264">
    <property type="entry name" value="Cytochrome P450"/>
    <property type="match status" value="1"/>
</dbReference>
<comment type="cofactor">
    <cofactor evidence="1 7">
        <name>heme</name>
        <dbReference type="ChEBI" id="CHEBI:30413"/>
    </cofactor>
</comment>
<dbReference type="EMBL" id="MU854505">
    <property type="protein sequence ID" value="KAK4033884.1"/>
    <property type="molecule type" value="Genomic_DNA"/>
</dbReference>
<keyword evidence="7 8" id="KW-0349">Heme</keyword>
<evidence type="ECO:0000256" key="9">
    <source>
        <dbReference type="SAM" id="Phobius"/>
    </source>
</evidence>
<dbReference type="Proteomes" id="UP001303115">
    <property type="component" value="Unassembled WGS sequence"/>
</dbReference>
<proteinExistence type="inferred from homology"/>
<feature type="transmembrane region" description="Helical" evidence="9">
    <location>
        <begin position="6"/>
        <end position="27"/>
    </location>
</feature>
<feature type="binding site" description="axial binding residue" evidence="7">
    <location>
        <position position="473"/>
    </location>
    <ligand>
        <name>heme</name>
        <dbReference type="ChEBI" id="CHEBI:30413"/>
    </ligand>
    <ligandPart>
        <name>Fe</name>
        <dbReference type="ChEBI" id="CHEBI:18248"/>
    </ligandPart>
</feature>
<dbReference type="PANTHER" id="PTHR24287">
    <property type="entry name" value="P450, PUTATIVE (EUROFUNG)-RELATED"/>
    <property type="match status" value="1"/>
</dbReference>
<evidence type="ECO:0000313" key="11">
    <source>
        <dbReference type="Proteomes" id="UP001303115"/>
    </source>
</evidence>
<protein>
    <submittedName>
        <fullName evidence="10">Cytochrome P450</fullName>
    </submittedName>
</protein>
<keyword evidence="5 7" id="KW-0408">Iron</keyword>
<accession>A0AAN6SN86</accession>
<dbReference type="PRINTS" id="PR00463">
    <property type="entry name" value="EP450I"/>
</dbReference>
<evidence type="ECO:0000256" key="1">
    <source>
        <dbReference type="ARBA" id="ARBA00001971"/>
    </source>
</evidence>
<dbReference type="PRINTS" id="PR00385">
    <property type="entry name" value="P450"/>
</dbReference>
<keyword evidence="9" id="KW-1133">Transmembrane helix</keyword>
<sequence length="533" mass="60226">MLEFLLALGPLHTSALVLGCLSVFFLSRRLLVDYKIRRLGGVRAPVLATNPVTGLPFFLKAGYAQTKDRLDHFYNHLFDWATPECPNCVEIAFLGKVRFLMTREPEHIKTILTTKFREYGKGERFHEMWSPFLGDSIFTTDGQQWSDSRALIRPMFIKDRVRDLEIFDKWATALISKLPASGQTVDVMDLFYRMTLDVTTDFLLGGSVNSLNNPKHEFVAAFQEVQRIQMLLTIMAPLRSLIPTYRYTRGIRILERFISPFIERTLSLPPAELDKLSKSDKDFTFLHNLARSTRDAKVIRDQLMAVLIAGRDTTAATLSWTIYELAHYPRIYAKLRSEILATVGPRGGGRAPSYDDLKNMPYLTHTLNETLRMYPAVPYNLRAALQDTALPGGRAGQPDIAVLEGDVVVYSTLAMQRRRDLYPPGPSVDGGMVGDLKGEEGFAGPGLFCPERWDGWTPKPWTYVPFNGGPRICVGQNFAMTEMAFTLVRLLQKYERLEYRGDWHAQFHKAEIVGAPGHGVPVAFFEADEGETA</sequence>
<evidence type="ECO:0000256" key="5">
    <source>
        <dbReference type="ARBA" id="ARBA00023004"/>
    </source>
</evidence>
<dbReference type="Gene3D" id="1.10.630.10">
    <property type="entry name" value="Cytochrome P450"/>
    <property type="match status" value="1"/>
</dbReference>
<evidence type="ECO:0000256" key="7">
    <source>
        <dbReference type="PIRSR" id="PIRSR602401-1"/>
    </source>
</evidence>
<dbReference type="GO" id="GO:0020037">
    <property type="term" value="F:heme binding"/>
    <property type="evidence" value="ECO:0007669"/>
    <property type="project" value="InterPro"/>
</dbReference>
<evidence type="ECO:0000256" key="3">
    <source>
        <dbReference type="ARBA" id="ARBA00022723"/>
    </source>
</evidence>
<comment type="similarity">
    <text evidence="2 8">Belongs to the cytochrome P450 family.</text>
</comment>
<keyword evidence="4 8" id="KW-0560">Oxidoreductase</keyword>
<dbReference type="PANTHER" id="PTHR24287:SF5">
    <property type="entry name" value="P450, PUTATIVE (EUROFUNG)-RELATED"/>
    <property type="match status" value="1"/>
</dbReference>
<name>A0AAN6SN86_9PEZI</name>
<keyword evidence="11" id="KW-1185">Reference proteome</keyword>